<dbReference type="SUPFAM" id="SSF48452">
    <property type="entry name" value="TPR-like"/>
    <property type="match status" value="3"/>
</dbReference>
<evidence type="ECO:0000313" key="12">
    <source>
        <dbReference type="Proteomes" id="UP001163821"/>
    </source>
</evidence>
<dbReference type="Pfam" id="PF02518">
    <property type="entry name" value="HATPase_c"/>
    <property type="match status" value="1"/>
</dbReference>
<dbReference type="EC" id="2.7.13.3" evidence="2"/>
<keyword evidence="9" id="KW-0472">Membrane</keyword>
<dbReference type="Pfam" id="PF13424">
    <property type="entry name" value="TPR_12"/>
    <property type="match status" value="2"/>
</dbReference>
<dbReference type="SMART" id="SM00388">
    <property type="entry name" value="HisKA"/>
    <property type="match status" value="1"/>
</dbReference>
<feature type="transmembrane region" description="Helical" evidence="9">
    <location>
        <begin position="414"/>
        <end position="433"/>
    </location>
</feature>
<keyword evidence="6" id="KW-0902">Two-component regulatory system</keyword>
<dbReference type="InterPro" id="IPR019734">
    <property type="entry name" value="TPR_rpt"/>
</dbReference>
<evidence type="ECO:0000256" key="8">
    <source>
        <dbReference type="SAM" id="Coils"/>
    </source>
</evidence>
<protein>
    <recommendedName>
        <fullName evidence="2">histidine kinase</fullName>
        <ecNumber evidence="2">2.7.13.3</ecNumber>
    </recommendedName>
</protein>
<evidence type="ECO:0000313" key="11">
    <source>
        <dbReference type="EMBL" id="MCW0481185.1"/>
    </source>
</evidence>
<evidence type="ECO:0000256" key="2">
    <source>
        <dbReference type="ARBA" id="ARBA00012438"/>
    </source>
</evidence>
<evidence type="ECO:0000256" key="4">
    <source>
        <dbReference type="ARBA" id="ARBA00022679"/>
    </source>
</evidence>
<evidence type="ECO:0000256" key="5">
    <source>
        <dbReference type="ARBA" id="ARBA00022777"/>
    </source>
</evidence>
<comment type="caution">
    <text evidence="11">The sequence shown here is derived from an EMBL/GenBank/DDBJ whole genome shotgun (WGS) entry which is preliminary data.</text>
</comment>
<feature type="coiled-coil region" evidence="8">
    <location>
        <begin position="368"/>
        <end position="463"/>
    </location>
</feature>
<dbReference type="InterPro" id="IPR005467">
    <property type="entry name" value="His_kinase_dom"/>
</dbReference>
<dbReference type="Gene3D" id="3.30.565.10">
    <property type="entry name" value="Histidine kinase-like ATPase, C-terminal domain"/>
    <property type="match status" value="1"/>
</dbReference>
<feature type="repeat" description="TPR" evidence="7">
    <location>
        <begin position="212"/>
        <end position="245"/>
    </location>
</feature>
<dbReference type="Proteomes" id="UP001163821">
    <property type="component" value="Unassembled WGS sequence"/>
</dbReference>
<accession>A0AA41Y3J9</accession>
<dbReference type="InterPro" id="IPR050736">
    <property type="entry name" value="Sensor_HK_Regulatory"/>
</dbReference>
<evidence type="ECO:0000256" key="1">
    <source>
        <dbReference type="ARBA" id="ARBA00000085"/>
    </source>
</evidence>
<evidence type="ECO:0000256" key="9">
    <source>
        <dbReference type="SAM" id="Phobius"/>
    </source>
</evidence>
<keyword evidence="5 11" id="KW-0418">Kinase</keyword>
<dbReference type="InterPro" id="IPR003661">
    <property type="entry name" value="HisK_dim/P_dom"/>
</dbReference>
<evidence type="ECO:0000256" key="6">
    <source>
        <dbReference type="ARBA" id="ARBA00023012"/>
    </source>
</evidence>
<dbReference type="InterPro" id="IPR036097">
    <property type="entry name" value="HisK_dim/P_sf"/>
</dbReference>
<reference evidence="11" key="1">
    <citation type="submission" date="2022-10" db="EMBL/GenBank/DDBJ databases">
        <title>Gaoshiqiia sediminis gen. nov., sp. nov., isolated from coastal sediment.</title>
        <authorList>
            <person name="Yu W.X."/>
            <person name="Mu D.S."/>
            <person name="Du J.Z."/>
            <person name="Liang Y.Q."/>
        </authorList>
    </citation>
    <scope>NUCLEOTIDE SEQUENCE</scope>
    <source>
        <strain evidence="11">A06</strain>
    </source>
</reference>
<keyword evidence="8" id="KW-0175">Coiled coil</keyword>
<gene>
    <name evidence="11" type="ORF">N2K84_00480</name>
</gene>
<dbReference type="PROSITE" id="PS50109">
    <property type="entry name" value="HIS_KIN"/>
    <property type="match status" value="1"/>
</dbReference>
<dbReference type="Gene3D" id="1.10.287.130">
    <property type="match status" value="1"/>
</dbReference>
<sequence>MQVLPGQKGEGLARVYLELSKEYSYIDPARTVEYAKLAMPIILENQNKEQETYANLLLGAGYLFLGDFEAGKKYTEVGLELANEIRHIEYTCIGQNSLAAYYMNVGEYDMAVQLFHETVEKAKDAGLEDRAATAQLNLGSILTNRGERTKGLRHLLEALAYFEKEGNPQIIARILNNVAVNYHAWKDYDKALEFYERTLVTYRELGDFVGQAIVINNIGEIYKDKKEYQKALSYYQLTLQIAQTAEVGDYYSAYGWIGLAETYLLLGEYQLSRENVNLAFAVFERLKMQEGIANAKLILSKINLAENRLPEALLDVDESLALSVKIGIIDLEKEGYSVKSAVLEKQKRYKEAFDMLKMYAQKSDTLYNEERTNDFAQLRSELEMSEKQNEIELLQKNNQIKDLQINRQKTQTQFLFLTVGLLVVVSLVMFSYMKSRKNASDLLQEKNRQINEQHDELVRVNETKDKFMSIIGHDLRNPIGAFKDVLDQLADFPEMFSDELRQQIIHELRDEAESTYFLLDNLLSWAKSQKNSIAYKPERLELSTLVSNTFLLNSRLSESKQIRLRSDVNGDHVAYADQNMTSLILRNLISNAIKFTREGGEVAITAKESGDWVTVSVADTGIGISREQQSRLFNENNPISTYGTNHEKGSGLGLLLCKEFVDIHGGTLAVHSEPGKGSTFTFTLKKYKDTI</sequence>
<dbReference type="PANTHER" id="PTHR43711">
    <property type="entry name" value="TWO-COMPONENT HISTIDINE KINASE"/>
    <property type="match status" value="1"/>
</dbReference>
<dbReference type="InterPro" id="IPR036890">
    <property type="entry name" value="HATPase_C_sf"/>
</dbReference>
<keyword evidence="9" id="KW-0812">Transmembrane</keyword>
<dbReference type="InterPro" id="IPR011990">
    <property type="entry name" value="TPR-like_helical_dom_sf"/>
</dbReference>
<evidence type="ECO:0000256" key="7">
    <source>
        <dbReference type="PROSITE-ProRule" id="PRU00339"/>
    </source>
</evidence>
<proteinExistence type="predicted"/>
<dbReference type="SMART" id="SM00028">
    <property type="entry name" value="TPR"/>
    <property type="match status" value="6"/>
</dbReference>
<keyword evidence="3" id="KW-0597">Phosphoprotein</keyword>
<comment type="catalytic activity">
    <reaction evidence="1">
        <text>ATP + protein L-histidine = ADP + protein N-phospho-L-histidine.</text>
        <dbReference type="EC" id="2.7.13.3"/>
    </reaction>
</comment>
<dbReference type="InterPro" id="IPR004358">
    <property type="entry name" value="Sig_transdc_His_kin-like_C"/>
</dbReference>
<dbReference type="SUPFAM" id="SSF55874">
    <property type="entry name" value="ATPase domain of HSP90 chaperone/DNA topoisomerase II/histidine kinase"/>
    <property type="match status" value="1"/>
</dbReference>
<evidence type="ECO:0000259" key="10">
    <source>
        <dbReference type="PROSITE" id="PS50109"/>
    </source>
</evidence>
<keyword evidence="12" id="KW-1185">Reference proteome</keyword>
<dbReference type="PANTHER" id="PTHR43711:SF31">
    <property type="entry name" value="HISTIDINE KINASE"/>
    <property type="match status" value="1"/>
</dbReference>
<dbReference type="CDD" id="cd00082">
    <property type="entry name" value="HisKA"/>
    <property type="match status" value="1"/>
</dbReference>
<dbReference type="SUPFAM" id="SSF47384">
    <property type="entry name" value="Homodimeric domain of signal transducing histidine kinase"/>
    <property type="match status" value="1"/>
</dbReference>
<dbReference type="InterPro" id="IPR003594">
    <property type="entry name" value="HATPase_dom"/>
</dbReference>
<dbReference type="FunFam" id="3.30.565.10:FF:000006">
    <property type="entry name" value="Sensor histidine kinase WalK"/>
    <property type="match status" value="1"/>
</dbReference>
<dbReference type="PRINTS" id="PR00344">
    <property type="entry name" value="BCTRLSENSOR"/>
</dbReference>
<dbReference type="GO" id="GO:0000155">
    <property type="term" value="F:phosphorelay sensor kinase activity"/>
    <property type="evidence" value="ECO:0007669"/>
    <property type="project" value="InterPro"/>
</dbReference>
<keyword evidence="9" id="KW-1133">Transmembrane helix</keyword>
<dbReference type="PROSITE" id="PS50005">
    <property type="entry name" value="TPR"/>
    <property type="match status" value="1"/>
</dbReference>
<dbReference type="Gene3D" id="1.25.40.10">
    <property type="entry name" value="Tetratricopeptide repeat domain"/>
    <property type="match status" value="1"/>
</dbReference>
<dbReference type="CDD" id="cd16922">
    <property type="entry name" value="HATPase_EvgS-ArcB-TorS-like"/>
    <property type="match status" value="1"/>
</dbReference>
<organism evidence="11 12">
    <name type="scientific">Gaoshiqia sediminis</name>
    <dbReference type="NCBI Taxonomy" id="2986998"/>
    <lineage>
        <taxon>Bacteria</taxon>
        <taxon>Pseudomonadati</taxon>
        <taxon>Bacteroidota</taxon>
        <taxon>Bacteroidia</taxon>
        <taxon>Marinilabiliales</taxon>
        <taxon>Prolixibacteraceae</taxon>
        <taxon>Gaoshiqia</taxon>
    </lineage>
</organism>
<dbReference type="RefSeq" id="WP_282589790.1">
    <property type="nucleotide sequence ID" value="NZ_JAPAAF010000001.1"/>
</dbReference>
<dbReference type="EMBL" id="JAPAAF010000001">
    <property type="protein sequence ID" value="MCW0481185.1"/>
    <property type="molecule type" value="Genomic_DNA"/>
</dbReference>
<dbReference type="SMART" id="SM00387">
    <property type="entry name" value="HATPase_c"/>
    <property type="match status" value="1"/>
</dbReference>
<keyword evidence="7" id="KW-0802">TPR repeat</keyword>
<keyword evidence="4" id="KW-0808">Transferase</keyword>
<dbReference type="Pfam" id="PF13374">
    <property type="entry name" value="TPR_10"/>
    <property type="match status" value="1"/>
</dbReference>
<name>A0AA41Y3J9_9BACT</name>
<dbReference type="AlphaFoldDB" id="A0AA41Y3J9"/>
<evidence type="ECO:0000256" key="3">
    <source>
        <dbReference type="ARBA" id="ARBA00022553"/>
    </source>
</evidence>
<feature type="domain" description="Histidine kinase" evidence="10">
    <location>
        <begin position="470"/>
        <end position="688"/>
    </location>
</feature>